<gene>
    <name evidence="4" type="primary">cpnA</name>
    <name evidence="4" type="ORF">DENOEST_3292</name>
</gene>
<evidence type="ECO:0000313" key="4">
    <source>
        <dbReference type="EMBL" id="CAB1370446.1"/>
    </source>
</evidence>
<dbReference type="KEGG" id="doe:DENOEST_3292"/>
<dbReference type="FunFam" id="3.40.50.720:FF:000084">
    <property type="entry name" value="Short-chain dehydrogenase reductase"/>
    <property type="match status" value="1"/>
</dbReference>
<organism evidence="4 5">
    <name type="scientific">Denitratisoma oestradiolicum</name>
    <dbReference type="NCBI Taxonomy" id="311182"/>
    <lineage>
        <taxon>Bacteria</taxon>
        <taxon>Pseudomonadati</taxon>
        <taxon>Pseudomonadota</taxon>
        <taxon>Betaproteobacteria</taxon>
        <taxon>Nitrosomonadales</taxon>
        <taxon>Sterolibacteriaceae</taxon>
        <taxon>Denitratisoma</taxon>
    </lineage>
</organism>
<dbReference type="PANTHER" id="PTHR43477:SF1">
    <property type="entry name" value="DIHYDROANTICAPSIN 7-DEHYDROGENASE"/>
    <property type="match status" value="1"/>
</dbReference>
<dbReference type="InterPro" id="IPR020904">
    <property type="entry name" value="Sc_DH/Rdtase_CS"/>
</dbReference>
<sequence length="251" mass="25875">MKRFEGKAVLITGAASGIALATTKRLAGEGARVLACDINADLLHKEMKALADQGLDVTARVLNVTDSADCNGAVADAVARFGKLDVLCNIAGTLMFKHFTDLTDAEWAKVFAINVNGVFAMCRAAIPHLLETKGNIINISSAAGVVGTPYNAPYSASKGAVLMLSKALAVEYASKGLRVNAVCPGHVHTPMTSGVTPPEGADFSLFGRLSPLVLPGADPAEIAGAIAYLASDEARFVTGSTFVIDGGQTAI</sequence>
<dbReference type="PROSITE" id="PS00061">
    <property type="entry name" value="ADH_SHORT"/>
    <property type="match status" value="1"/>
</dbReference>
<dbReference type="RefSeq" id="WP_145771515.1">
    <property type="nucleotide sequence ID" value="NZ_LR778301.1"/>
</dbReference>
<dbReference type="Gene3D" id="3.40.50.720">
    <property type="entry name" value="NAD(P)-binding Rossmann-like Domain"/>
    <property type="match status" value="1"/>
</dbReference>
<dbReference type="PRINTS" id="PR00080">
    <property type="entry name" value="SDRFAMILY"/>
</dbReference>
<dbReference type="OrthoDB" id="9803333at2"/>
<protein>
    <submittedName>
        <fullName evidence="4">Cyclopentanol dehydrogenase</fullName>
        <ecNumber evidence="4">1.1.1.163</ecNumber>
    </submittedName>
</protein>
<dbReference type="EC" id="1.1.1.163" evidence="4"/>
<dbReference type="Pfam" id="PF13561">
    <property type="entry name" value="adh_short_C2"/>
    <property type="match status" value="1"/>
</dbReference>
<feature type="domain" description="Ketoreductase" evidence="3">
    <location>
        <begin position="7"/>
        <end position="193"/>
    </location>
</feature>
<dbReference type="CDD" id="cd05233">
    <property type="entry name" value="SDR_c"/>
    <property type="match status" value="1"/>
</dbReference>
<dbReference type="GO" id="GO:0055041">
    <property type="term" value="F:cyclopentanol dehydrogenase activity"/>
    <property type="evidence" value="ECO:0007669"/>
    <property type="project" value="UniProtKB-EC"/>
</dbReference>
<dbReference type="InterPro" id="IPR036291">
    <property type="entry name" value="NAD(P)-bd_dom_sf"/>
</dbReference>
<keyword evidence="5" id="KW-1185">Reference proteome</keyword>
<dbReference type="InterPro" id="IPR051122">
    <property type="entry name" value="SDR_DHRS6-like"/>
</dbReference>
<dbReference type="InterPro" id="IPR002347">
    <property type="entry name" value="SDR_fam"/>
</dbReference>
<evidence type="ECO:0000256" key="2">
    <source>
        <dbReference type="ARBA" id="ARBA00023002"/>
    </source>
</evidence>
<dbReference type="EMBL" id="LR778301">
    <property type="protein sequence ID" value="CAB1370446.1"/>
    <property type="molecule type" value="Genomic_DNA"/>
</dbReference>
<evidence type="ECO:0000313" key="5">
    <source>
        <dbReference type="Proteomes" id="UP000515733"/>
    </source>
</evidence>
<dbReference type="SMART" id="SM00822">
    <property type="entry name" value="PKS_KR"/>
    <property type="match status" value="1"/>
</dbReference>
<comment type="similarity">
    <text evidence="1">Belongs to the short-chain dehydrogenases/reductases (SDR) family.</text>
</comment>
<accession>A0A6S6YCP4</accession>
<dbReference type="PANTHER" id="PTHR43477">
    <property type="entry name" value="DIHYDROANTICAPSIN 7-DEHYDROGENASE"/>
    <property type="match status" value="1"/>
</dbReference>
<dbReference type="SUPFAM" id="SSF51735">
    <property type="entry name" value="NAD(P)-binding Rossmann-fold domains"/>
    <property type="match status" value="1"/>
</dbReference>
<proteinExistence type="inferred from homology"/>
<reference evidence="4 5" key="1">
    <citation type="submission" date="2020-03" db="EMBL/GenBank/DDBJ databases">
        <authorList>
            <consortium name="Genoscope - CEA"/>
            <person name="William W."/>
        </authorList>
    </citation>
    <scope>NUCLEOTIDE SEQUENCE [LARGE SCALE GENOMIC DNA]</scope>
    <source>
        <strain evidence="5">DSM 16959</strain>
    </source>
</reference>
<dbReference type="Proteomes" id="UP000515733">
    <property type="component" value="Chromosome"/>
</dbReference>
<evidence type="ECO:0000256" key="1">
    <source>
        <dbReference type="ARBA" id="ARBA00006484"/>
    </source>
</evidence>
<dbReference type="InterPro" id="IPR057326">
    <property type="entry name" value="KR_dom"/>
</dbReference>
<keyword evidence="2 4" id="KW-0560">Oxidoreductase</keyword>
<dbReference type="AlphaFoldDB" id="A0A6S6YCP4"/>
<name>A0A6S6YCP4_9PROT</name>
<dbReference type="PRINTS" id="PR00081">
    <property type="entry name" value="GDHRDH"/>
</dbReference>
<evidence type="ECO:0000259" key="3">
    <source>
        <dbReference type="SMART" id="SM00822"/>
    </source>
</evidence>